<evidence type="ECO:0000256" key="5">
    <source>
        <dbReference type="ARBA" id="ARBA00022691"/>
    </source>
</evidence>
<dbReference type="GO" id="GO:0009307">
    <property type="term" value="P:DNA restriction-modification system"/>
    <property type="evidence" value="ECO:0007669"/>
    <property type="project" value="UniProtKB-KW"/>
</dbReference>
<dbReference type="EC" id="2.1.1.113" evidence="2"/>
<dbReference type="Proteomes" id="UP000076394">
    <property type="component" value="Chromosome"/>
</dbReference>
<reference evidence="9 11" key="1">
    <citation type="submission" date="2015-03" db="EMBL/GenBank/DDBJ databases">
        <title>Genomic characterization of Dehalococcoides mccartyi strain 11a5, an unusal plasmid-containing chloroethene dechlorinator.</title>
        <authorList>
            <person name="Zhao S."/>
            <person name="Ding C."/>
            <person name="He J."/>
        </authorList>
    </citation>
    <scope>NUCLEOTIDE SEQUENCE [LARGE SCALE GENOMIC DNA]</scope>
    <source>
        <strain evidence="9 11">11a5</strain>
    </source>
</reference>
<accession>A0A142VD77</accession>
<dbReference type="GO" id="GO:0015667">
    <property type="term" value="F:site-specific DNA-methyltransferase (cytosine-N4-specific) activity"/>
    <property type="evidence" value="ECO:0007669"/>
    <property type="project" value="UniProtKB-EC"/>
</dbReference>
<dbReference type="RefSeq" id="WP_012882546.1">
    <property type="nucleotide sequence ID" value="NZ_AP017649.1"/>
</dbReference>
<evidence type="ECO:0000256" key="3">
    <source>
        <dbReference type="ARBA" id="ARBA00022603"/>
    </source>
</evidence>
<dbReference type="Proteomes" id="UP000218257">
    <property type="component" value="Chromosome"/>
</dbReference>
<gene>
    <name evidence="10" type="ORF">DEHALATV1_1261</name>
    <name evidence="9" type="ORF">Dm11a5_1339</name>
</gene>
<dbReference type="PATRIC" id="fig|61435.8.peg.1332"/>
<dbReference type="InterPro" id="IPR000241">
    <property type="entry name" value="RlmKL-like_Mtase"/>
</dbReference>
<evidence type="ECO:0000313" key="12">
    <source>
        <dbReference type="Proteomes" id="UP000218257"/>
    </source>
</evidence>
<evidence type="ECO:0000313" key="11">
    <source>
        <dbReference type="Proteomes" id="UP000076394"/>
    </source>
</evidence>
<keyword evidence="4 9" id="KW-0808">Transferase</keyword>
<sequence length="418" mass="47340">MVSNPLLNSQLDWTFKESNVREDTHCYHDYPARMIPQIAQQLLKLYSNGGLLFDPYCGTGTSLVEAMTYGIDAVGTDINPLACLIARAKTKMLDIRSVQSQITAFEKFASKMDGCDLKPSDMNRIENLNFWFKPEVISKVSSILSFINDISDQDIKDFFKVAASETIRKSSNTRQGEFKLYRRSQADLIKFNPDVFKIMLSTLCRNQRGLIDLLGKTSAAKSSRIRVCNFNTVDCIPKYEIEPESVDIVITSPPYGDSHTTVAYGQYSRLSAEWLDLENPRSVDRIAMGGQLPKALIRFNFDQLDTVISEIENKDIRRAREVCGFYEDLNRSIANVSATIISGGYACYVVANRKVKGNTLPTDLVIRQFFEQQGFDHINTFNRAIPNKRMPLRNCPSNVSGLLEETMSKEYIVVMKKQ</sequence>
<dbReference type="REBASE" id="141976">
    <property type="entry name" value="M.Dmc11a5ORF1339P"/>
</dbReference>
<dbReference type="GO" id="GO:0003677">
    <property type="term" value="F:DNA binding"/>
    <property type="evidence" value="ECO:0007669"/>
    <property type="project" value="InterPro"/>
</dbReference>
<comment type="catalytic activity">
    <reaction evidence="7">
        <text>a 2'-deoxycytidine in DNA + S-adenosyl-L-methionine = an N(4)-methyl-2'-deoxycytidine in DNA + S-adenosyl-L-homocysteine + H(+)</text>
        <dbReference type="Rhea" id="RHEA:16857"/>
        <dbReference type="Rhea" id="RHEA-COMP:11369"/>
        <dbReference type="Rhea" id="RHEA-COMP:13674"/>
        <dbReference type="ChEBI" id="CHEBI:15378"/>
        <dbReference type="ChEBI" id="CHEBI:57856"/>
        <dbReference type="ChEBI" id="CHEBI:59789"/>
        <dbReference type="ChEBI" id="CHEBI:85452"/>
        <dbReference type="ChEBI" id="CHEBI:137933"/>
        <dbReference type="EC" id="2.1.1.113"/>
    </reaction>
</comment>
<evidence type="ECO:0000259" key="8">
    <source>
        <dbReference type="Pfam" id="PF01170"/>
    </source>
</evidence>
<evidence type="ECO:0000256" key="6">
    <source>
        <dbReference type="ARBA" id="ARBA00022747"/>
    </source>
</evidence>
<evidence type="ECO:0000256" key="1">
    <source>
        <dbReference type="ARBA" id="ARBA00010203"/>
    </source>
</evidence>
<keyword evidence="3 9" id="KW-0489">Methyltransferase</keyword>
<evidence type="ECO:0000313" key="9">
    <source>
        <dbReference type="EMBL" id="AMU87165.1"/>
    </source>
</evidence>
<dbReference type="EMBL" id="CP011127">
    <property type="protein sequence ID" value="AMU87165.1"/>
    <property type="molecule type" value="Genomic_DNA"/>
</dbReference>
<evidence type="ECO:0000256" key="4">
    <source>
        <dbReference type="ARBA" id="ARBA00022679"/>
    </source>
</evidence>
<evidence type="ECO:0000256" key="7">
    <source>
        <dbReference type="ARBA" id="ARBA00049120"/>
    </source>
</evidence>
<organism evidence="9 11">
    <name type="scientific">Dehalococcoides mccartyi</name>
    <dbReference type="NCBI Taxonomy" id="61435"/>
    <lineage>
        <taxon>Bacteria</taxon>
        <taxon>Bacillati</taxon>
        <taxon>Chloroflexota</taxon>
        <taxon>Dehalococcoidia</taxon>
        <taxon>Dehalococcoidales</taxon>
        <taxon>Dehalococcoidaceae</taxon>
        <taxon>Dehalococcoides</taxon>
    </lineage>
</organism>
<keyword evidence="6" id="KW-0680">Restriction system</keyword>
<dbReference type="SUPFAM" id="SSF53335">
    <property type="entry name" value="S-adenosyl-L-methionine-dependent methyltransferases"/>
    <property type="match status" value="2"/>
</dbReference>
<reference evidence="10 12" key="2">
    <citation type="journal article" date="2017" name="Sci. Rep.">
        <title>Isolation and genomic characterization of a Dehalococcoides strain suggests genomic rearrangement during culture.</title>
        <authorList>
            <person name="Yohda M."/>
            <person name="Ikegami K."/>
            <person name="Aita Y."/>
            <person name="Kitajima M."/>
            <person name="Takechi A."/>
            <person name="Iwamoto M."/>
            <person name="Fukuda T."/>
            <person name="Tamura N."/>
            <person name="Shibasaki J."/>
            <person name="Koike S."/>
            <person name="Komatsu D."/>
            <person name="Miyagi S."/>
            <person name="Nishimura M."/>
            <person name="Uchino Y."/>
            <person name="Shiroma A."/>
            <person name="Shimoji M."/>
            <person name="Tamotsu H."/>
            <person name="Ashimine N."/>
            <person name="Shinzato M."/>
            <person name="Ohki S."/>
            <person name="Nakano K."/>
            <person name="Teruya K."/>
            <person name="Satou K."/>
            <person name="Hirano T."/>
            <person name="Yagi O."/>
        </authorList>
    </citation>
    <scope>NUCLEOTIDE SEQUENCE [LARGE SCALE GENOMIC DNA]</scope>
    <source>
        <strain evidence="10 12">UCH-ATV1</strain>
    </source>
</reference>
<dbReference type="EMBL" id="AP017649">
    <property type="protein sequence ID" value="BAZ97889.1"/>
    <property type="molecule type" value="Genomic_DNA"/>
</dbReference>
<feature type="domain" description="Ribosomal RNA large subunit methyltransferase K/L-like methyltransferase" evidence="8">
    <location>
        <begin position="29"/>
        <end position="115"/>
    </location>
</feature>
<dbReference type="OrthoDB" id="9800801at2"/>
<dbReference type="InterPro" id="IPR017985">
    <property type="entry name" value="MeTrfase_CN4_CS"/>
</dbReference>
<dbReference type="REBASE" id="211221">
    <property type="entry name" value="M.DmcATV1ORF1261P"/>
</dbReference>
<dbReference type="GO" id="GO:0032259">
    <property type="term" value="P:methylation"/>
    <property type="evidence" value="ECO:0007669"/>
    <property type="project" value="UniProtKB-KW"/>
</dbReference>
<keyword evidence="5" id="KW-0949">S-adenosyl-L-methionine</keyword>
<proteinExistence type="inferred from homology"/>
<comment type="similarity">
    <text evidence="1">Belongs to the N(4)/N(6)-methyltransferase family. N(4) subfamily.</text>
</comment>
<name>A0A142VD77_9CHLR</name>
<dbReference type="Gene3D" id="3.40.50.150">
    <property type="entry name" value="Vaccinia Virus protein VP39"/>
    <property type="match status" value="2"/>
</dbReference>
<dbReference type="Pfam" id="PF01170">
    <property type="entry name" value="UPF0020"/>
    <property type="match status" value="1"/>
</dbReference>
<dbReference type="InterPro" id="IPR029063">
    <property type="entry name" value="SAM-dependent_MTases_sf"/>
</dbReference>
<protein>
    <recommendedName>
        <fullName evidence="2">site-specific DNA-methyltransferase (cytosine-N(4)-specific)</fullName>
        <ecNumber evidence="2">2.1.1.113</ecNumber>
    </recommendedName>
</protein>
<evidence type="ECO:0000313" key="10">
    <source>
        <dbReference type="EMBL" id="BAZ97889.1"/>
    </source>
</evidence>
<dbReference type="AlphaFoldDB" id="A0A142VD77"/>
<evidence type="ECO:0000256" key="2">
    <source>
        <dbReference type="ARBA" id="ARBA00012185"/>
    </source>
</evidence>
<dbReference type="PROSITE" id="PS00093">
    <property type="entry name" value="N4_MTASE"/>
    <property type="match status" value="1"/>
</dbReference>